<feature type="domain" description="Serpin" evidence="3">
    <location>
        <begin position="350"/>
        <end position="716"/>
    </location>
</feature>
<evidence type="ECO:0000256" key="1">
    <source>
        <dbReference type="ARBA" id="ARBA00009500"/>
    </source>
</evidence>
<keyword evidence="5" id="KW-1185">Reference proteome</keyword>
<dbReference type="SMART" id="SM00093">
    <property type="entry name" value="SERPIN"/>
    <property type="match status" value="2"/>
</dbReference>
<dbReference type="InterPro" id="IPR042185">
    <property type="entry name" value="Serpin_sf_2"/>
</dbReference>
<dbReference type="InterPro" id="IPR023795">
    <property type="entry name" value="Serpin_CS"/>
</dbReference>
<evidence type="ECO:0000313" key="5">
    <source>
        <dbReference type="Proteomes" id="UP000595140"/>
    </source>
</evidence>
<dbReference type="Gene3D" id="3.30.497.10">
    <property type="entry name" value="Antithrombin, subunit I, domain 2"/>
    <property type="match status" value="3"/>
</dbReference>
<proteinExistence type="inferred from homology"/>
<dbReference type="PANTHER" id="PTHR11461">
    <property type="entry name" value="SERINE PROTEASE INHIBITOR, SERPIN"/>
    <property type="match status" value="1"/>
</dbReference>
<dbReference type="AlphaFoldDB" id="A0A484ND25"/>
<dbReference type="InterPro" id="IPR023796">
    <property type="entry name" value="Serpin_dom"/>
</dbReference>
<accession>A0A484ND25</accession>
<dbReference type="InterPro" id="IPR042178">
    <property type="entry name" value="Serpin_sf_1"/>
</dbReference>
<dbReference type="PROSITE" id="PS00284">
    <property type="entry name" value="SERPIN"/>
    <property type="match status" value="1"/>
</dbReference>
<dbReference type="Proteomes" id="UP000595140">
    <property type="component" value="Unassembled WGS sequence"/>
</dbReference>
<dbReference type="InterPro" id="IPR036186">
    <property type="entry name" value="Serpin_sf"/>
</dbReference>
<sequence length="749" mass="81742">MLSSRNPVIMDAGCVQESIKNHVDVSMKLANHVFSTVTQTKSNLVFSPLSINVVLALLAAGSKDRTLDELLAFLKSNSAGDLDAFYSQVLSPVFADGSPLGGPRLSAANGAWVEQTLPPLKASFKHVVENVYKAVSEPVDFMNKANEVVNHINLWVKNHTGGLIKQILNPDAGNDETRRFSMYIFLPDAEDGLPSLVHKVTSEPGLLERCLTSLPNHPVPVGEFRIPKFKSSFHLEFSNILKRLGVASPFDGGEGMTEMVDGGYGLHVTNVIHKSFIEINEQGTEAAAVTLARMACGAMRPRPRPVLVDFVADHPFLYFIREDLTGAIAVKMYSPESLRNHVDVSLKLANHVFSTVTKTESNLVFSPLSISVVLGLLAAGSGGPTLRQLLAFLKSDSAHDLNAFFSWVVSAVFADGSLAGGPRLSAAHGAWIQQTLPLKTSFKHVADTVYKAACQSVDFHRKANEVVKEVNLWVEKGTRGLIKEILPAGVVDSRTDFVLANALYFKGDWVEKFDTSKTKDGEFHLLNGSSVQVPFMCSKKKQCVKAFNGFKVLKLPYKQGEDERCFSMYIFLSDAKDGLPSLMQKVSSDSGLLERCLPSIPVKVGKFHIPKFKLSFGFEVSDVLMELGVVSPFAGGEGLTEIVDGRTKLYVSQIFHKSFIEVNEDGTEASAATAAIATRGVSREEPLDFVADHPFLFFIREDSTGVILFIGNVIDPLLVNHNSHKPKSVLVNSQNPKSFAARLFGCTII</sequence>
<dbReference type="OrthoDB" id="1303610at2759"/>
<dbReference type="Gene3D" id="2.30.39.10">
    <property type="entry name" value="Alpha-1-antitrypsin, domain 1"/>
    <property type="match status" value="1"/>
</dbReference>
<evidence type="ECO:0000256" key="2">
    <source>
        <dbReference type="RuleBase" id="RU000411"/>
    </source>
</evidence>
<evidence type="ECO:0000313" key="4">
    <source>
        <dbReference type="EMBL" id="VFQ99132.1"/>
    </source>
</evidence>
<dbReference type="SUPFAM" id="SSF56574">
    <property type="entry name" value="Serpins"/>
    <property type="match status" value="2"/>
</dbReference>
<name>A0A484ND25_9ASTE</name>
<dbReference type="GO" id="GO:0004867">
    <property type="term" value="F:serine-type endopeptidase inhibitor activity"/>
    <property type="evidence" value="ECO:0007669"/>
    <property type="project" value="InterPro"/>
</dbReference>
<comment type="similarity">
    <text evidence="1 2">Belongs to the serpin family.</text>
</comment>
<reference evidence="4 5" key="1">
    <citation type="submission" date="2018-04" db="EMBL/GenBank/DDBJ databases">
        <authorList>
            <person name="Vogel A."/>
        </authorList>
    </citation>
    <scope>NUCLEOTIDE SEQUENCE [LARGE SCALE GENOMIC DNA]</scope>
</reference>
<evidence type="ECO:0000259" key="3">
    <source>
        <dbReference type="SMART" id="SM00093"/>
    </source>
</evidence>
<protein>
    <recommendedName>
        <fullName evidence="3">Serpin domain-containing protein</fullName>
    </recommendedName>
</protein>
<organism evidence="4 5">
    <name type="scientific">Cuscuta campestris</name>
    <dbReference type="NCBI Taxonomy" id="132261"/>
    <lineage>
        <taxon>Eukaryota</taxon>
        <taxon>Viridiplantae</taxon>
        <taxon>Streptophyta</taxon>
        <taxon>Embryophyta</taxon>
        <taxon>Tracheophyta</taxon>
        <taxon>Spermatophyta</taxon>
        <taxon>Magnoliopsida</taxon>
        <taxon>eudicotyledons</taxon>
        <taxon>Gunneridae</taxon>
        <taxon>Pentapetalae</taxon>
        <taxon>asterids</taxon>
        <taxon>lamiids</taxon>
        <taxon>Solanales</taxon>
        <taxon>Convolvulaceae</taxon>
        <taxon>Cuscuteae</taxon>
        <taxon>Cuscuta</taxon>
        <taxon>Cuscuta subgen. Grammica</taxon>
        <taxon>Cuscuta sect. Cleistogrammica</taxon>
    </lineage>
</organism>
<dbReference type="EMBL" id="OOIL02006641">
    <property type="protein sequence ID" value="VFQ99132.1"/>
    <property type="molecule type" value="Genomic_DNA"/>
</dbReference>
<dbReference type="Pfam" id="PF00079">
    <property type="entry name" value="Serpin"/>
    <property type="match status" value="3"/>
</dbReference>
<dbReference type="CDD" id="cd02043">
    <property type="entry name" value="serpinP_plants"/>
    <property type="match status" value="1"/>
</dbReference>
<dbReference type="InterPro" id="IPR000215">
    <property type="entry name" value="Serpin_fam"/>
</dbReference>
<gene>
    <name evidence="4" type="ORF">CCAM_LOCUS40908</name>
</gene>
<dbReference type="GO" id="GO:0005615">
    <property type="term" value="C:extracellular space"/>
    <property type="evidence" value="ECO:0007669"/>
    <property type="project" value="InterPro"/>
</dbReference>
<dbReference type="PANTHER" id="PTHR11461:SF315">
    <property type="entry name" value="SERPIN-Z3-LIKE"/>
    <property type="match status" value="1"/>
</dbReference>
<feature type="domain" description="Serpin" evidence="3">
    <location>
        <begin position="31"/>
        <end position="335"/>
    </location>
</feature>